<proteinExistence type="inferred from homology"/>
<dbReference type="PANTHER" id="PTHR30487:SF0">
    <property type="entry name" value="PREPILIN LEADER PEPTIDASE_N-METHYLTRANSFERASE-RELATED"/>
    <property type="match status" value="1"/>
</dbReference>
<dbReference type="AlphaFoldDB" id="A0A2H0UGQ3"/>
<feature type="domain" description="Prepilin type IV endopeptidase peptidase" evidence="3">
    <location>
        <begin position="29"/>
        <end position="137"/>
    </location>
</feature>
<dbReference type="GO" id="GO:0005886">
    <property type="term" value="C:plasma membrane"/>
    <property type="evidence" value="ECO:0007669"/>
    <property type="project" value="TreeGrafter"/>
</dbReference>
<dbReference type="Pfam" id="PF01478">
    <property type="entry name" value="Peptidase_A24"/>
    <property type="match status" value="1"/>
</dbReference>
<name>A0A2H0UGQ3_9BACT</name>
<protein>
    <recommendedName>
        <fullName evidence="3">Prepilin type IV endopeptidase peptidase domain-containing protein</fullName>
    </recommendedName>
</protein>
<feature type="transmembrane region" description="Helical" evidence="2">
    <location>
        <begin position="109"/>
        <end position="142"/>
    </location>
</feature>
<gene>
    <name evidence="4" type="ORF">COU14_03615</name>
</gene>
<dbReference type="GO" id="GO:0004190">
    <property type="term" value="F:aspartic-type endopeptidase activity"/>
    <property type="evidence" value="ECO:0007669"/>
    <property type="project" value="InterPro"/>
</dbReference>
<dbReference type="EMBL" id="PFBG01000040">
    <property type="protein sequence ID" value="PIR85582.1"/>
    <property type="molecule type" value="Genomic_DNA"/>
</dbReference>
<feature type="transmembrane region" description="Helical" evidence="2">
    <location>
        <begin position="51"/>
        <end position="69"/>
    </location>
</feature>
<feature type="transmembrane region" description="Helical" evidence="2">
    <location>
        <begin position="75"/>
        <end position="97"/>
    </location>
</feature>
<keyword evidence="2" id="KW-0812">Transmembrane</keyword>
<keyword evidence="2" id="KW-0472">Membrane</keyword>
<dbReference type="Gene3D" id="1.20.120.1220">
    <property type="match status" value="1"/>
</dbReference>
<organism evidence="4 5">
    <name type="scientific">Candidatus Kaiserbacteria bacterium CG10_big_fil_rev_8_21_14_0_10_44_10</name>
    <dbReference type="NCBI Taxonomy" id="1974606"/>
    <lineage>
        <taxon>Bacteria</taxon>
        <taxon>Candidatus Kaiseribacteriota</taxon>
    </lineage>
</organism>
<feature type="non-terminal residue" evidence="4">
    <location>
        <position position="1"/>
    </location>
</feature>
<evidence type="ECO:0000256" key="2">
    <source>
        <dbReference type="SAM" id="Phobius"/>
    </source>
</evidence>
<keyword evidence="2" id="KW-1133">Transmembrane helix</keyword>
<dbReference type="PANTHER" id="PTHR30487">
    <property type="entry name" value="TYPE 4 PREPILIN-LIKE PROTEINS LEADER PEPTIDE-PROCESSING ENZYME"/>
    <property type="match status" value="1"/>
</dbReference>
<dbReference type="GO" id="GO:0006465">
    <property type="term" value="P:signal peptide processing"/>
    <property type="evidence" value="ECO:0007669"/>
    <property type="project" value="TreeGrafter"/>
</dbReference>
<evidence type="ECO:0000313" key="4">
    <source>
        <dbReference type="EMBL" id="PIR85582.1"/>
    </source>
</evidence>
<evidence type="ECO:0000313" key="5">
    <source>
        <dbReference type="Proteomes" id="UP000229612"/>
    </source>
</evidence>
<comment type="caution">
    <text evidence="4">The sequence shown here is derived from an EMBL/GenBank/DDBJ whole genome shotgun (WGS) entry which is preliminary data.</text>
</comment>
<dbReference type="InterPro" id="IPR000045">
    <property type="entry name" value="Prepilin_IV_endopep_pep"/>
</dbReference>
<feature type="transmembrane region" description="Helical" evidence="2">
    <location>
        <begin position="6"/>
        <end position="39"/>
    </location>
</feature>
<evidence type="ECO:0000259" key="3">
    <source>
        <dbReference type="Pfam" id="PF01478"/>
    </source>
</evidence>
<comment type="similarity">
    <text evidence="1">Belongs to the peptidase A24 family.</text>
</comment>
<accession>A0A2H0UGQ3</accession>
<dbReference type="Proteomes" id="UP000229612">
    <property type="component" value="Unassembled WGS sequence"/>
</dbReference>
<feature type="transmembrane region" description="Helical" evidence="2">
    <location>
        <begin position="168"/>
        <end position="190"/>
    </location>
</feature>
<evidence type="ECO:0000256" key="1">
    <source>
        <dbReference type="ARBA" id="ARBA00005801"/>
    </source>
</evidence>
<sequence length="197" mass="22077">ALVELLTAIAFILAFLSTSDIVIFLILAVFMSMLVVVLVYDFYHMIIPDELSISLTGVALVLVGYESWLVSDVTWFGYALLSAFVAFLFFFSLWWFSKGRWLGLGDAKLAVGLALLVGIGGVFSLIVWSFWIGALISLLIMLFQRINLHKYFGFGTVHRVKMKSEVPFAPFLILAFVIVHFFNANVLTLIETIFTSV</sequence>
<reference evidence="5" key="1">
    <citation type="submission" date="2017-09" db="EMBL/GenBank/DDBJ databases">
        <title>Depth-based differentiation of microbial function through sediment-hosted aquifers and enrichment of novel symbionts in the deep terrestrial subsurface.</title>
        <authorList>
            <person name="Probst A.J."/>
            <person name="Ladd B."/>
            <person name="Jarett J.K."/>
            <person name="Geller-Mcgrath D.E."/>
            <person name="Sieber C.M.K."/>
            <person name="Emerson J.B."/>
            <person name="Anantharaman K."/>
            <person name="Thomas B.C."/>
            <person name="Malmstrom R."/>
            <person name="Stieglmeier M."/>
            <person name="Klingl A."/>
            <person name="Woyke T."/>
            <person name="Ryan C.M."/>
            <person name="Banfield J.F."/>
        </authorList>
    </citation>
    <scope>NUCLEOTIDE SEQUENCE [LARGE SCALE GENOMIC DNA]</scope>
</reference>
<dbReference type="InterPro" id="IPR050882">
    <property type="entry name" value="Prepilin_peptidase/N-MTase"/>
</dbReference>